<evidence type="ECO:0000313" key="8">
    <source>
        <dbReference type="Proteomes" id="UP001589767"/>
    </source>
</evidence>
<dbReference type="InterPro" id="IPR006696">
    <property type="entry name" value="DUF423"/>
</dbReference>
<comment type="similarity">
    <text evidence="2">Belongs to the UPF0382 family.</text>
</comment>
<evidence type="ECO:0000313" key="7">
    <source>
        <dbReference type="EMBL" id="MFC0309647.1"/>
    </source>
</evidence>
<feature type="transmembrane region" description="Helical" evidence="6">
    <location>
        <begin position="106"/>
        <end position="127"/>
    </location>
</feature>
<dbReference type="EMBL" id="JBHLWB010000009">
    <property type="protein sequence ID" value="MFC0309647.1"/>
    <property type="molecule type" value="Genomic_DNA"/>
</dbReference>
<reference evidence="7 8" key="1">
    <citation type="submission" date="2024-09" db="EMBL/GenBank/DDBJ databases">
        <authorList>
            <person name="Sun Q."/>
            <person name="Mori K."/>
        </authorList>
    </citation>
    <scope>NUCLEOTIDE SEQUENCE [LARGE SCALE GENOMIC DNA]</scope>
    <source>
        <strain evidence="7 8">CCM 7539</strain>
    </source>
</reference>
<proteinExistence type="inferred from homology"/>
<sequence length="137" mass="15662">MFRLFLIFTALSGFFCVAFGAFSSHVLSKQLSAEALNWLEIGWRYQVFHTLALLFLILLFVIPLPQVAPKWHQTVKWSGYCWIAGIIFFSFSLYCLALTGNKSLAHLTPVGGIFFLLGWGNLCYLGIRYRFLTHTTK</sequence>
<feature type="transmembrane region" description="Helical" evidence="6">
    <location>
        <begin position="80"/>
        <end position="100"/>
    </location>
</feature>
<keyword evidence="3 6" id="KW-0812">Transmembrane</keyword>
<evidence type="ECO:0000256" key="3">
    <source>
        <dbReference type="ARBA" id="ARBA00022692"/>
    </source>
</evidence>
<dbReference type="PANTHER" id="PTHR43461">
    <property type="entry name" value="TRANSMEMBRANE PROTEIN 256"/>
    <property type="match status" value="1"/>
</dbReference>
<keyword evidence="4 6" id="KW-1133">Transmembrane helix</keyword>
<dbReference type="Proteomes" id="UP001589767">
    <property type="component" value="Unassembled WGS sequence"/>
</dbReference>
<keyword evidence="8" id="KW-1185">Reference proteome</keyword>
<comment type="caution">
    <text evidence="7">The sequence shown here is derived from an EMBL/GenBank/DDBJ whole genome shotgun (WGS) entry which is preliminary data.</text>
</comment>
<dbReference type="RefSeq" id="WP_382371291.1">
    <property type="nucleotide sequence ID" value="NZ_JBHLWB010000009.1"/>
</dbReference>
<gene>
    <name evidence="7" type="ORF">ACFFHK_08010</name>
</gene>
<evidence type="ECO:0000256" key="5">
    <source>
        <dbReference type="ARBA" id="ARBA00023136"/>
    </source>
</evidence>
<evidence type="ECO:0000256" key="6">
    <source>
        <dbReference type="SAM" id="Phobius"/>
    </source>
</evidence>
<evidence type="ECO:0000256" key="4">
    <source>
        <dbReference type="ARBA" id="ARBA00022989"/>
    </source>
</evidence>
<evidence type="ECO:0000256" key="2">
    <source>
        <dbReference type="ARBA" id="ARBA00009694"/>
    </source>
</evidence>
<feature type="transmembrane region" description="Helical" evidence="6">
    <location>
        <begin position="47"/>
        <end position="68"/>
    </location>
</feature>
<dbReference type="PANTHER" id="PTHR43461:SF1">
    <property type="entry name" value="TRANSMEMBRANE PROTEIN 256"/>
    <property type="match status" value="1"/>
</dbReference>
<protein>
    <submittedName>
        <fullName evidence="7">DUF423 domain-containing protein</fullName>
    </submittedName>
</protein>
<keyword evidence="5 6" id="KW-0472">Membrane</keyword>
<comment type="subcellular location">
    <subcellularLocation>
        <location evidence="1">Membrane</location>
        <topology evidence="1">Multi-pass membrane protein</topology>
    </subcellularLocation>
</comment>
<evidence type="ECO:0000256" key="1">
    <source>
        <dbReference type="ARBA" id="ARBA00004141"/>
    </source>
</evidence>
<name>A0ABV6H279_9PAST</name>
<dbReference type="Pfam" id="PF04241">
    <property type="entry name" value="DUF423"/>
    <property type="match status" value="1"/>
</dbReference>
<accession>A0ABV6H279</accession>
<organism evidence="7 8">
    <name type="scientific">Gallibacterium trehalosifermentans</name>
    <dbReference type="NCBI Taxonomy" id="516935"/>
    <lineage>
        <taxon>Bacteria</taxon>
        <taxon>Pseudomonadati</taxon>
        <taxon>Pseudomonadota</taxon>
        <taxon>Gammaproteobacteria</taxon>
        <taxon>Pasteurellales</taxon>
        <taxon>Pasteurellaceae</taxon>
        <taxon>Gallibacterium</taxon>
    </lineage>
</organism>